<dbReference type="PANTHER" id="PTHR30413:SF8">
    <property type="entry name" value="TRANSPORT PERMEASE PROTEIN"/>
    <property type="match status" value="1"/>
</dbReference>
<comment type="similarity">
    <text evidence="2 9">Belongs to the ABC-2 integral membrane protein family.</text>
</comment>
<organism evidence="11 12">
    <name type="scientific">Eubacterium uniforme</name>
    <dbReference type="NCBI Taxonomy" id="39495"/>
    <lineage>
        <taxon>Bacteria</taxon>
        <taxon>Bacillati</taxon>
        <taxon>Bacillota</taxon>
        <taxon>Clostridia</taxon>
        <taxon>Eubacteriales</taxon>
        <taxon>Eubacteriaceae</taxon>
        <taxon>Eubacterium</taxon>
    </lineage>
</organism>
<evidence type="ECO:0000256" key="9">
    <source>
        <dbReference type="RuleBase" id="RU361157"/>
    </source>
</evidence>
<dbReference type="Proteomes" id="UP000190814">
    <property type="component" value="Unassembled WGS sequence"/>
</dbReference>
<keyword evidence="5" id="KW-0997">Cell inner membrane</keyword>
<evidence type="ECO:0000313" key="12">
    <source>
        <dbReference type="Proteomes" id="UP000190814"/>
    </source>
</evidence>
<keyword evidence="4 9" id="KW-1003">Cell membrane</keyword>
<dbReference type="InterPro" id="IPR000412">
    <property type="entry name" value="ABC_2_transport"/>
</dbReference>
<dbReference type="Pfam" id="PF01061">
    <property type="entry name" value="ABC2_membrane"/>
    <property type="match status" value="1"/>
</dbReference>
<protein>
    <recommendedName>
        <fullName evidence="9">Transport permease protein</fullName>
    </recommendedName>
</protein>
<evidence type="ECO:0000256" key="7">
    <source>
        <dbReference type="ARBA" id="ARBA00022989"/>
    </source>
</evidence>
<dbReference type="GO" id="GO:0043190">
    <property type="term" value="C:ATP-binding cassette (ABC) transporter complex"/>
    <property type="evidence" value="ECO:0007669"/>
    <property type="project" value="InterPro"/>
</dbReference>
<evidence type="ECO:0000256" key="5">
    <source>
        <dbReference type="ARBA" id="ARBA00022519"/>
    </source>
</evidence>
<gene>
    <name evidence="11" type="ORF">SAMN02745111_00774</name>
</gene>
<proteinExistence type="inferred from homology"/>
<reference evidence="11 12" key="1">
    <citation type="submission" date="2017-02" db="EMBL/GenBank/DDBJ databases">
        <authorList>
            <person name="Peterson S.W."/>
        </authorList>
    </citation>
    <scope>NUCLEOTIDE SEQUENCE [LARGE SCALE GENOMIC DNA]</scope>
    <source>
        <strain evidence="11 12">ATCC 35992</strain>
    </source>
</reference>
<dbReference type="PROSITE" id="PS51012">
    <property type="entry name" value="ABC_TM2"/>
    <property type="match status" value="1"/>
</dbReference>
<evidence type="ECO:0000256" key="3">
    <source>
        <dbReference type="ARBA" id="ARBA00022448"/>
    </source>
</evidence>
<dbReference type="RefSeq" id="WP_078765659.1">
    <property type="nucleotide sequence ID" value="NZ_FUXZ01000004.1"/>
</dbReference>
<dbReference type="GO" id="GO:0015920">
    <property type="term" value="P:lipopolysaccharide transport"/>
    <property type="evidence" value="ECO:0007669"/>
    <property type="project" value="TreeGrafter"/>
</dbReference>
<dbReference type="EMBL" id="FUXZ01000004">
    <property type="protein sequence ID" value="SKA63156.1"/>
    <property type="molecule type" value="Genomic_DNA"/>
</dbReference>
<comment type="subcellular location">
    <subcellularLocation>
        <location evidence="1">Cell inner membrane</location>
        <topology evidence="1">Multi-pass membrane protein</topology>
    </subcellularLocation>
    <subcellularLocation>
        <location evidence="9">Cell membrane</location>
        <topology evidence="9">Multi-pass membrane protein</topology>
    </subcellularLocation>
</comment>
<evidence type="ECO:0000256" key="8">
    <source>
        <dbReference type="ARBA" id="ARBA00023136"/>
    </source>
</evidence>
<dbReference type="InterPro" id="IPR013525">
    <property type="entry name" value="ABC2_TM"/>
</dbReference>
<name>A0A1T4VE27_9FIRM</name>
<comment type="caution">
    <text evidence="9">Lacks conserved residue(s) required for the propagation of feature annotation.</text>
</comment>
<keyword evidence="8 9" id="KW-0472">Membrane</keyword>
<sequence>MKKHIRNFNRYKFLLVELVKKGIKLKYRRSYLGIIWTLLEPLLTTIVLTIVFQNLLGTSSKQGEPYAIYILTGRLLYGFFNESTKVAMRSIRANSAMIKKVYVPKYLYPLSSVLYTYVIFLMSLFVLALASGVLGVKPTIHIIEALASLFVLFLFCFGLSMILATISVFFRDLEYLWNVLSMLIMYCSAIFYYTTKLKGMSAVLVKLNPLYCIISNFRSSVLYGQSIFTIANERNMLIYSLVVSLILDIVGVFMFYKKQDEFILQI</sequence>
<dbReference type="GO" id="GO:0140359">
    <property type="term" value="F:ABC-type transporter activity"/>
    <property type="evidence" value="ECO:0007669"/>
    <property type="project" value="InterPro"/>
</dbReference>
<dbReference type="AlphaFoldDB" id="A0A1T4VE27"/>
<dbReference type="InterPro" id="IPR047817">
    <property type="entry name" value="ABC2_TM_bact-type"/>
</dbReference>
<dbReference type="OrthoDB" id="9786910at2"/>
<dbReference type="PRINTS" id="PR00164">
    <property type="entry name" value="ABC2TRNSPORT"/>
</dbReference>
<feature type="transmembrane region" description="Helical" evidence="9">
    <location>
        <begin position="175"/>
        <end position="195"/>
    </location>
</feature>
<keyword evidence="12" id="KW-1185">Reference proteome</keyword>
<keyword evidence="6 9" id="KW-0812">Transmembrane</keyword>
<feature type="transmembrane region" description="Helical" evidence="9">
    <location>
        <begin position="146"/>
        <end position="169"/>
    </location>
</feature>
<keyword evidence="3 9" id="KW-0813">Transport</keyword>
<evidence type="ECO:0000256" key="4">
    <source>
        <dbReference type="ARBA" id="ARBA00022475"/>
    </source>
</evidence>
<feature type="transmembrane region" description="Helical" evidence="9">
    <location>
        <begin position="30"/>
        <end position="52"/>
    </location>
</feature>
<dbReference type="STRING" id="39495.SAMN02745111_00774"/>
<evidence type="ECO:0000259" key="10">
    <source>
        <dbReference type="PROSITE" id="PS51012"/>
    </source>
</evidence>
<feature type="domain" description="ABC transmembrane type-2" evidence="10">
    <location>
        <begin position="32"/>
        <end position="258"/>
    </location>
</feature>
<feature type="transmembrane region" description="Helical" evidence="9">
    <location>
        <begin position="114"/>
        <end position="134"/>
    </location>
</feature>
<evidence type="ECO:0000313" key="11">
    <source>
        <dbReference type="EMBL" id="SKA63156.1"/>
    </source>
</evidence>
<evidence type="ECO:0000256" key="6">
    <source>
        <dbReference type="ARBA" id="ARBA00022692"/>
    </source>
</evidence>
<evidence type="ECO:0000256" key="2">
    <source>
        <dbReference type="ARBA" id="ARBA00007783"/>
    </source>
</evidence>
<dbReference type="PANTHER" id="PTHR30413">
    <property type="entry name" value="INNER MEMBRANE TRANSPORT PERMEASE"/>
    <property type="match status" value="1"/>
</dbReference>
<accession>A0A1T4VE27</accession>
<feature type="transmembrane region" description="Helical" evidence="9">
    <location>
        <begin position="237"/>
        <end position="256"/>
    </location>
</feature>
<keyword evidence="7 9" id="KW-1133">Transmembrane helix</keyword>
<evidence type="ECO:0000256" key="1">
    <source>
        <dbReference type="ARBA" id="ARBA00004429"/>
    </source>
</evidence>